<evidence type="ECO:0000313" key="2">
    <source>
        <dbReference type="EMBL" id="KZT64271.1"/>
    </source>
</evidence>
<evidence type="ECO:0000313" key="3">
    <source>
        <dbReference type="Proteomes" id="UP000076727"/>
    </source>
</evidence>
<sequence>MSPTGEHADLSVQNAGQTTSPPPQIPEAAHIDEGNQKSTPIETANAPPPPQKPSRRHSFAEEVVGYAKQIRGTVGPIHLVTGFPA</sequence>
<dbReference type="Proteomes" id="UP000076727">
    <property type="component" value="Unassembled WGS sequence"/>
</dbReference>
<organism evidence="2 3">
    <name type="scientific">Daedalea quercina L-15889</name>
    <dbReference type="NCBI Taxonomy" id="1314783"/>
    <lineage>
        <taxon>Eukaryota</taxon>
        <taxon>Fungi</taxon>
        <taxon>Dikarya</taxon>
        <taxon>Basidiomycota</taxon>
        <taxon>Agaricomycotina</taxon>
        <taxon>Agaricomycetes</taxon>
        <taxon>Polyporales</taxon>
        <taxon>Fomitopsis</taxon>
    </lineage>
</organism>
<reference evidence="2 3" key="1">
    <citation type="journal article" date="2016" name="Mol. Biol. Evol.">
        <title>Comparative Genomics of Early-Diverging Mushroom-Forming Fungi Provides Insights into the Origins of Lignocellulose Decay Capabilities.</title>
        <authorList>
            <person name="Nagy L.G."/>
            <person name="Riley R."/>
            <person name="Tritt A."/>
            <person name="Adam C."/>
            <person name="Daum C."/>
            <person name="Floudas D."/>
            <person name="Sun H."/>
            <person name="Yadav J.S."/>
            <person name="Pangilinan J."/>
            <person name="Larsson K.H."/>
            <person name="Matsuura K."/>
            <person name="Barry K."/>
            <person name="Labutti K."/>
            <person name="Kuo R."/>
            <person name="Ohm R.A."/>
            <person name="Bhattacharya S.S."/>
            <person name="Shirouzu T."/>
            <person name="Yoshinaga Y."/>
            <person name="Martin F.M."/>
            <person name="Grigoriev I.V."/>
            <person name="Hibbett D.S."/>
        </authorList>
    </citation>
    <scope>NUCLEOTIDE SEQUENCE [LARGE SCALE GENOMIC DNA]</scope>
    <source>
        <strain evidence="2 3">L-15889</strain>
    </source>
</reference>
<gene>
    <name evidence="2" type="ORF">DAEQUDRAFT_732830</name>
</gene>
<keyword evidence="3" id="KW-1185">Reference proteome</keyword>
<evidence type="ECO:0000256" key="1">
    <source>
        <dbReference type="SAM" id="MobiDB-lite"/>
    </source>
</evidence>
<feature type="region of interest" description="Disordered" evidence="1">
    <location>
        <begin position="1"/>
        <end position="59"/>
    </location>
</feature>
<accession>A0A165LDF3</accession>
<proteinExistence type="predicted"/>
<name>A0A165LDF3_9APHY</name>
<dbReference type="AlphaFoldDB" id="A0A165LDF3"/>
<dbReference type="EMBL" id="KV429134">
    <property type="protein sequence ID" value="KZT64271.1"/>
    <property type="molecule type" value="Genomic_DNA"/>
</dbReference>
<protein>
    <submittedName>
        <fullName evidence="2">Uncharacterized protein</fullName>
    </submittedName>
</protein>
<dbReference type="OrthoDB" id="3361009at2759"/>